<dbReference type="SUPFAM" id="SSF53955">
    <property type="entry name" value="Lysozyme-like"/>
    <property type="match status" value="1"/>
</dbReference>
<evidence type="ECO:0000256" key="7">
    <source>
        <dbReference type="ARBA" id="ARBA00022801"/>
    </source>
</evidence>
<evidence type="ECO:0000256" key="15">
    <source>
        <dbReference type="SAM" id="Phobius"/>
    </source>
</evidence>
<evidence type="ECO:0000256" key="2">
    <source>
        <dbReference type="ARBA" id="ARBA00007739"/>
    </source>
</evidence>
<feature type="region of interest" description="Disordered" evidence="14">
    <location>
        <begin position="639"/>
        <end position="757"/>
    </location>
</feature>
<keyword evidence="8" id="KW-0133">Cell shape</keyword>
<dbReference type="Pfam" id="PF00905">
    <property type="entry name" value="Transpeptidase"/>
    <property type="match status" value="1"/>
</dbReference>
<gene>
    <name evidence="18" type="ORF">SAMN04488242_0668</name>
</gene>
<dbReference type="GO" id="GO:0008658">
    <property type="term" value="F:penicillin binding"/>
    <property type="evidence" value="ECO:0007669"/>
    <property type="project" value="InterPro"/>
</dbReference>
<evidence type="ECO:0000256" key="10">
    <source>
        <dbReference type="ARBA" id="ARBA00023268"/>
    </source>
</evidence>
<evidence type="ECO:0000256" key="11">
    <source>
        <dbReference type="ARBA" id="ARBA00023316"/>
    </source>
</evidence>
<evidence type="ECO:0000256" key="6">
    <source>
        <dbReference type="ARBA" id="ARBA00022679"/>
    </source>
</evidence>
<evidence type="ECO:0000256" key="4">
    <source>
        <dbReference type="ARBA" id="ARBA00022670"/>
    </source>
</evidence>
<keyword evidence="4" id="KW-0645">Protease</keyword>
<keyword evidence="11" id="KW-0961">Cell wall biogenesis/degradation</keyword>
<comment type="catalytic activity">
    <reaction evidence="13">
        <text>[GlcNAc-(1-&gt;4)-Mur2Ac(oyl-L-Ala-gamma-D-Glu-L-Lys-D-Ala-D-Ala)](n)-di-trans,octa-cis-undecaprenyl diphosphate + beta-D-GlcNAc-(1-&gt;4)-Mur2Ac(oyl-L-Ala-gamma-D-Glu-L-Lys-D-Ala-D-Ala)-di-trans,octa-cis-undecaprenyl diphosphate = [GlcNAc-(1-&gt;4)-Mur2Ac(oyl-L-Ala-gamma-D-Glu-L-Lys-D-Ala-D-Ala)](n+1)-di-trans,octa-cis-undecaprenyl diphosphate + di-trans,octa-cis-undecaprenyl diphosphate + H(+)</text>
        <dbReference type="Rhea" id="RHEA:23708"/>
        <dbReference type="Rhea" id="RHEA-COMP:9602"/>
        <dbReference type="Rhea" id="RHEA-COMP:9603"/>
        <dbReference type="ChEBI" id="CHEBI:15378"/>
        <dbReference type="ChEBI" id="CHEBI:58405"/>
        <dbReference type="ChEBI" id="CHEBI:60033"/>
        <dbReference type="ChEBI" id="CHEBI:78435"/>
        <dbReference type="EC" id="2.4.99.28"/>
    </reaction>
</comment>
<dbReference type="InterPro" id="IPR001264">
    <property type="entry name" value="Glyco_trans_51"/>
</dbReference>
<dbReference type="OrthoDB" id="9766909at2"/>
<evidence type="ECO:0000256" key="1">
    <source>
        <dbReference type="ARBA" id="ARBA00007090"/>
    </source>
</evidence>
<dbReference type="FunFam" id="1.10.3810.10:FF:000001">
    <property type="entry name" value="Penicillin-binding protein 1A"/>
    <property type="match status" value="1"/>
</dbReference>
<keyword evidence="7" id="KW-0378">Hydrolase</keyword>
<dbReference type="SUPFAM" id="SSF56601">
    <property type="entry name" value="beta-lactamase/transpeptidase-like"/>
    <property type="match status" value="1"/>
</dbReference>
<protein>
    <submittedName>
        <fullName evidence="18">Membrane carboxypeptidase (Penicillin-binding protein)</fullName>
    </submittedName>
</protein>
<keyword evidence="19" id="KW-1185">Reference proteome</keyword>
<evidence type="ECO:0000313" key="18">
    <source>
        <dbReference type="EMBL" id="SDL19102.1"/>
    </source>
</evidence>
<evidence type="ECO:0000256" key="3">
    <source>
        <dbReference type="ARBA" id="ARBA00022645"/>
    </source>
</evidence>
<evidence type="ECO:0000259" key="17">
    <source>
        <dbReference type="Pfam" id="PF00912"/>
    </source>
</evidence>
<feature type="domain" description="Glycosyl transferase family 51" evidence="17">
    <location>
        <begin position="69"/>
        <end position="244"/>
    </location>
</feature>
<dbReference type="Pfam" id="PF00912">
    <property type="entry name" value="Transgly"/>
    <property type="match status" value="1"/>
</dbReference>
<feature type="compositionally biased region" description="Pro residues" evidence="14">
    <location>
        <begin position="674"/>
        <end position="690"/>
    </location>
</feature>
<dbReference type="GO" id="GO:0008360">
    <property type="term" value="P:regulation of cell shape"/>
    <property type="evidence" value="ECO:0007669"/>
    <property type="project" value="UniProtKB-KW"/>
</dbReference>
<dbReference type="Gene3D" id="1.10.3810.10">
    <property type="entry name" value="Biosynthetic peptidoglycan transglycosylase-like"/>
    <property type="match status" value="1"/>
</dbReference>
<organism evidence="18 19">
    <name type="scientific">Tessaracoccus oleiagri</name>
    <dbReference type="NCBI Taxonomy" id="686624"/>
    <lineage>
        <taxon>Bacteria</taxon>
        <taxon>Bacillati</taxon>
        <taxon>Actinomycetota</taxon>
        <taxon>Actinomycetes</taxon>
        <taxon>Propionibacteriales</taxon>
        <taxon>Propionibacteriaceae</taxon>
        <taxon>Tessaracoccus</taxon>
    </lineage>
</organism>
<evidence type="ECO:0000259" key="16">
    <source>
        <dbReference type="Pfam" id="PF00905"/>
    </source>
</evidence>
<sequence>MAEAKRSKARRGKNKGVGKRIALVAAILVLVLGLMGVGSFIYLYATTDVPDPNEDFQTNTTFIHYAGGEQLGSLAVQNRQTIPYDQMPQVMKDAVVAAENRTFWTDPGFSVRGMARAAWSIASGGEMQGGSTITQQYIKVLYLDPSQTIQRKVRELMLAIKLEQEVPKEEILEGYLNTIYFGRGAYGIQAAAKSFFLKDAKDLTVSEAAALAAILNNPAAFNPSGGQEKLDALYGRYKYVLDGMLEMGTITQEEYAAAYPQLPEFPEVPVNNRYGGPKGYLIKMVEDELETLGIPQEQVQGGGLKVTTTIDKRLQDRAVEVAQGYTQEAAENGEEGATAENLHVALASVDTANGAIRALYGGPDYVEKPRNWATTPRAAASTFKTFAVIAGLREGFDLNTRLNGDTFTPEGDPNPIRNQGREQYGSVTLREALAQSINTAMVDLTQQLEGGPQAILQAAFDAGVPEDPEAWQQQLNNRIALGFGEVSPLDMANSYATLANSGQRNETFIVAKVEDPQGNVVYEAEPAAEPTIEQDIAAATTDALTSVVDEGTGRRAQTLDRPVAGKTGTNAGTEEDSITSAWFAGYTKQLSTAVMYVAGEGGTDNLVPYRQPGDRTFYGSGYPLSTWLDFMTTAMEGVPVEDFDTPPTPEPSEEPTSESPSPTPSEEPTSESPSPSPSPTPSEEPSPTPSEEPTSEEPTEEPSPLPEPTTLAPPGNPSPPGQQPTEEPTSSDTTTPTEESTEGGLLDGFVPPGRDKP</sequence>
<dbReference type="GO" id="GO:0030288">
    <property type="term" value="C:outer membrane-bounded periplasmic space"/>
    <property type="evidence" value="ECO:0007669"/>
    <property type="project" value="TreeGrafter"/>
</dbReference>
<feature type="transmembrane region" description="Helical" evidence="15">
    <location>
        <begin position="21"/>
        <end position="45"/>
    </location>
</feature>
<evidence type="ECO:0000313" key="19">
    <source>
        <dbReference type="Proteomes" id="UP000199475"/>
    </source>
</evidence>
<dbReference type="Gene3D" id="3.40.710.10">
    <property type="entry name" value="DD-peptidase/beta-lactamase superfamily"/>
    <property type="match status" value="1"/>
</dbReference>
<proteinExistence type="inferred from homology"/>
<dbReference type="InterPro" id="IPR050396">
    <property type="entry name" value="Glycosyltr_51/Transpeptidase"/>
</dbReference>
<reference evidence="18 19" key="1">
    <citation type="submission" date="2016-10" db="EMBL/GenBank/DDBJ databases">
        <authorList>
            <person name="de Groot N.N."/>
        </authorList>
    </citation>
    <scope>NUCLEOTIDE SEQUENCE [LARGE SCALE GENOMIC DNA]</scope>
    <source>
        <strain evidence="18 19">CGMCC 1.9159</strain>
    </source>
</reference>
<evidence type="ECO:0000256" key="12">
    <source>
        <dbReference type="ARBA" id="ARBA00034000"/>
    </source>
</evidence>
<evidence type="ECO:0000256" key="13">
    <source>
        <dbReference type="ARBA" id="ARBA00049902"/>
    </source>
</evidence>
<dbReference type="GO" id="GO:0008955">
    <property type="term" value="F:peptidoglycan glycosyltransferase activity"/>
    <property type="evidence" value="ECO:0007669"/>
    <property type="project" value="UniProtKB-EC"/>
</dbReference>
<comment type="similarity">
    <text evidence="1">In the C-terminal section; belongs to the transpeptidase family.</text>
</comment>
<dbReference type="GO" id="GO:0006508">
    <property type="term" value="P:proteolysis"/>
    <property type="evidence" value="ECO:0007669"/>
    <property type="project" value="UniProtKB-KW"/>
</dbReference>
<keyword evidence="3 18" id="KW-0121">Carboxypeptidase</keyword>
<keyword evidence="15" id="KW-1133">Transmembrane helix</keyword>
<evidence type="ECO:0000256" key="8">
    <source>
        <dbReference type="ARBA" id="ARBA00022960"/>
    </source>
</evidence>
<evidence type="ECO:0000256" key="9">
    <source>
        <dbReference type="ARBA" id="ARBA00022984"/>
    </source>
</evidence>
<dbReference type="RefSeq" id="WP_093248882.1">
    <property type="nucleotide sequence ID" value="NZ_FNGP01000001.1"/>
</dbReference>
<dbReference type="InterPro" id="IPR001460">
    <property type="entry name" value="PCN-bd_Tpept"/>
</dbReference>
<dbReference type="GO" id="GO:0009002">
    <property type="term" value="F:serine-type D-Ala-D-Ala carboxypeptidase activity"/>
    <property type="evidence" value="ECO:0007669"/>
    <property type="project" value="UniProtKB-EC"/>
</dbReference>
<feature type="compositionally biased region" description="Low complexity" evidence="14">
    <location>
        <begin position="723"/>
        <end position="738"/>
    </location>
</feature>
<dbReference type="PANTHER" id="PTHR32282:SF34">
    <property type="entry name" value="PENICILLIN-BINDING PROTEIN 1A"/>
    <property type="match status" value="1"/>
</dbReference>
<comment type="catalytic activity">
    <reaction evidence="12">
        <text>Preferential cleavage: (Ac)2-L-Lys-D-Ala-|-D-Ala. Also transpeptidation of peptidyl-alanyl moieties that are N-acyl substituents of D-alanine.</text>
        <dbReference type="EC" id="3.4.16.4"/>
    </reaction>
</comment>
<accession>A0A1G9I1Z3</accession>
<keyword evidence="15" id="KW-0812">Transmembrane</keyword>
<feature type="compositionally biased region" description="Low complexity" evidence="14">
    <location>
        <begin position="657"/>
        <end position="673"/>
    </location>
</feature>
<keyword evidence="9" id="KW-0573">Peptidoglycan synthesis</keyword>
<dbReference type="GO" id="GO:0009252">
    <property type="term" value="P:peptidoglycan biosynthetic process"/>
    <property type="evidence" value="ECO:0007669"/>
    <property type="project" value="UniProtKB-KW"/>
</dbReference>
<keyword evidence="15" id="KW-0472">Membrane</keyword>
<dbReference type="STRING" id="686624.SAMN04488242_0668"/>
<feature type="domain" description="Penicillin-binding protein transpeptidase" evidence="16">
    <location>
        <begin position="349"/>
        <end position="597"/>
    </location>
</feature>
<name>A0A1G9I1Z3_9ACTN</name>
<dbReference type="Proteomes" id="UP000199475">
    <property type="component" value="Unassembled WGS sequence"/>
</dbReference>
<evidence type="ECO:0000256" key="14">
    <source>
        <dbReference type="SAM" id="MobiDB-lite"/>
    </source>
</evidence>
<keyword evidence="6" id="KW-0808">Transferase</keyword>
<dbReference type="PANTHER" id="PTHR32282">
    <property type="entry name" value="BINDING PROTEIN TRANSPEPTIDASE, PUTATIVE-RELATED"/>
    <property type="match status" value="1"/>
</dbReference>
<dbReference type="InterPro" id="IPR012338">
    <property type="entry name" value="Beta-lactam/transpept-like"/>
</dbReference>
<dbReference type="GO" id="GO:0071555">
    <property type="term" value="P:cell wall organization"/>
    <property type="evidence" value="ECO:0007669"/>
    <property type="project" value="UniProtKB-KW"/>
</dbReference>
<dbReference type="InterPro" id="IPR036950">
    <property type="entry name" value="PBP_transglycosylase"/>
</dbReference>
<dbReference type="PRINTS" id="PR01217">
    <property type="entry name" value="PRICHEXTENSN"/>
</dbReference>
<dbReference type="InterPro" id="IPR023346">
    <property type="entry name" value="Lysozyme-like_dom_sf"/>
</dbReference>
<evidence type="ECO:0000256" key="5">
    <source>
        <dbReference type="ARBA" id="ARBA00022676"/>
    </source>
</evidence>
<keyword evidence="10" id="KW-0511">Multifunctional enzyme</keyword>
<comment type="similarity">
    <text evidence="2">In the N-terminal section; belongs to the glycosyltransferase 51 family.</text>
</comment>
<dbReference type="AlphaFoldDB" id="A0A1G9I1Z3"/>
<dbReference type="EMBL" id="FNGP01000001">
    <property type="protein sequence ID" value="SDL19102.1"/>
    <property type="molecule type" value="Genomic_DNA"/>
</dbReference>
<keyword evidence="5" id="KW-0328">Glycosyltransferase</keyword>